<keyword evidence="3" id="KW-1185">Reference proteome</keyword>
<name>A0ABT5XD08_9EURY</name>
<dbReference type="RefSeq" id="WP_316968307.1">
    <property type="nucleotide sequence ID" value="NZ_JARFPL010000007.1"/>
</dbReference>
<comment type="caution">
    <text evidence="2">The sequence shown here is derived from an EMBL/GenBank/DDBJ whole genome shotgun (WGS) entry which is preliminary data.</text>
</comment>
<organism evidence="2 3">
    <name type="scientific">Candidatus Methanocrinis alkalitolerans</name>
    <dbReference type="NCBI Taxonomy" id="3033395"/>
    <lineage>
        <taxon>Archaea</taxon>
        <taxon>Methanobacteriati</taxon>
        <taxon>Methanobacteriota</taxon>
        <taxon>Stenosarchaea group</taxon>
        <taxon>Methanomicrobia</taxon>
        <taxon>Methanotrichales</taxon>
        <taxon>Methanotrichaceae</taxon>
        <taxon>Methanocrinis</taxon>
    </lineage>
</organism>
<protein>
    <submittedName>
        <fullName evidence="2">Uncharacterized protein</fullName>
    </submittedName>
</protein>
<feature type="transmembrane region" description="Helical" evidence="1">
    <location>
        <begin position="95"/>
        <end position="112"/>
    </location>
</feature>
<keyword evidence="1" id="KW-1133">Transmembrane helix</keyword>
<accession>A0ABT5XD08</accession>
<dbReference type="EMBL" id="JARFPL010000007">
    <property type="protein sequence ID" value="MDF0592599.1"/>
    <property type="molecule type" value="Genomic_DNA"/>
</dbReference>
<keyword evidence="1" id="KW-0472">Membrane</keyword>
<evidence type="ECO:0000313" key="2">
    <source>
        <dbReference type="EMBL" id="MDF0592599.1"/>
    </source>
</evidence>
<gene>
    <name evidence="2" type="ORF">P0O24_03255</name>
</gene>
<dbReference type="Proteomes" id="UP001215956">
    <property type="component" value="Unassembled WGS sequence"/>
</dbReference>
<reference evidence="2 3" key="1">
    <citation type="submission" date="2023-03" db="EMBL/GenBank/DDBJ databases">
        <title>Whole genome sequencing of Methanotrichaceae archaeon M04Ac.</title>
        <authorList>
            <person name="Khomyakova M.A."/>
            <person name="Merkel A.Y."/>
            <person name="Slobodkin A.I."/>
        </authorList>
    </citation>
    <scope>NUCLEOTIDE SEQUENCE [LARGE SCALE GENOMIC DNA]</scope>
    <source>
        <strain evidence="2 3">M04Ac</strain>
    </source>
</reference>
<evidence type="ECO:0000256" key="1">
    <source>
        <dbReference type="SAM" id="Phobius"/>
    </source>
</evidence>
<evidence type="ECO:0000313" key="3">
    <source>
        <dbReference type="Proteomes" id="UP001215956"/>
    </source>
</evidence>
<feature type="transmembrane region" description="Helical" evidence="1">
    <location>
        <begin position="29"/>
        <end position="49"/>
    </location>
</feature>
<keyword evidence="1" id="KW-0812">Transmembrane</keyword>
<sequence length="389" mass="44158">MCSEIAHIYYLILNPTILDSINLNDLGKIMLPVTGTLLGLVYAALIYWLQKGFSRLEHTRTLLEDLLVANGKILLDLLVGASVVSLFAIIGSIKLISVAFWIFAIVFLVDLLRATAEQGYIATIFSAKYIPKNYGAFRQSLRKIRNAGFEGWVRVSMLFLVIICYPILLSFGSNTRFWILTENSAIVFICTSSVVALLQIKSLLTLAFDVRKQIESKLMSENEDRATKIEEKTVIWSEQKLKMETMIIIERLESIGVVSLDRSEDLLLKSSWTSRDLNDKPVLKSAPWVKESGSCHFNIIIPYIDSDALTRAFIYRWSRSILVTLSNSKTEVRHYSLSFFRKENGKDNYFGMIRASREDVTKTSSQNLSDEEFIKNLPGRYLSPAVAEF</sequence>
<proteinExistence type="predicted"/>
<feature type="transmembrane region" description="Helical" evidence="1">
    <location>
        <begin position="185"/>
        <end position="208"/>
    </location>
</feature>
<feature type="transmembrane region" description="Helical" evidence="1">
    <location>
        <begin position="152"/>
        <end position="173"/>
    </location>
</feature>